<organism evidence="2">
    <name type="scientific">uncultured Rubrobacteraceae bacterium</name>
    <dbReference type="NCBI Taxonomy" id="349277"/>
    <lineage>
        <taxon>Bacteria</taxon>
        <taxon>Bacillati</taxon>
        <taxon>Actinomycetota</taxon>
        <taxon>Rubrobacteria</taxon>
        <taxon>Rubrobacterales</taxon>
        <taxon>Rubrobacteraceae</taxon>
        <taxon>environmental samples</taxon>
    </lineage>
</organism>
<name>A0A6J4SP15_9ACTN</name>
<dbReference type="InterPro" id="IPR000182">
    <property type="entry name" value="GNAT_dom"/>
</dbReference>
<proteinExistence type="predicted"/>
<dbReference type="InterPro" id="IPR016181">
    <property type="entry name" value="Acyl_CoA_acyltransferase"/>
</dbReference>
<dbReference type="PANTHER" id="PTHR43792:SF16">
    <property type="entry name" value="N-ACETYLTRANSFERASE DOMAIN-CONTAINING PROTEIN"/>
    <property type="match status" value="1"/>
</dbReference>
<feature type="domain" description="N-acetyltransferase" evidence="1">
    <location>
        <begin position="10"/>
        <end position="180"/>
    </location>
</feature>
<reference evidence="2" key="1">
    <citation type="submission" date="2020-02" db="EMBL/GenBank/DDBJ databases">
        <authorList>
            <person name="Meier V. D."/>
        </authorList>
    </citation>
    <scope>NUCLEOTIDE SEQUENCE</scope>
    <source>
        <strain evidence="2">AVDCRST_MAG12</strain>
    </source>
</reference>
<accession>A0A6J4SP15</accession>
<dbReference type="GO" id="GO:0016747">
    <property type="term" value="F:acyltransferase activity, transferring groups other than amino-acyl groups"/>
    <property type="evidence" value="ECO:0007669"/>
    <property type="project" value="InterPro"/>
</dbReference>
<dbReference type="Pfam" id="PF13302">
    <property type="entry name" value="Acetyltransf_3"/>
    <property type="match status" value="1"/>
</dbReference>
<gene>
    <name evidence="2" type="ORF">AVDCRST_MAG12-2588</name>
</gene>
<dbReference type="Gene3D" id="3.40.630.30">
    <property type="match status" value="1"/>
</dbReference>
<sequence length="190" mass="21844">MLVLLETERLVLRRFTEADVDDLRDLDGDPEVMRFITGGEPTPRDVIRDETLPRFIRAYERFEGFGVWAAVERSTGGFLGWFESYPPEGRGPEEAELGYRLRRVAWGKGYATEGSRALIRKGFTELGVRRVVAETMAVNAASRRVMEKAGLEYVRTFHQEWPHRIEGEEHGDVEYALTKADFRARYGLLE</sequence>
<evidence type="ECO:0000313" key="2">
    <source>
        <dbReference type="EMBL" id="CAA9499937.1"/>
    </source>
</evidence>
<dbReference type="AlphaFoldDB" id="A0A6J4SP15"/>
<dbReference type="PANTHER" id="PTHR43792">
    <property type="entry name" value="GNAT FAMILY, PUTATIVE (AFU_ORTHOLOGUE AFUA_3G00765)-RELATED-RELATED"/>
    <property type="match status" value="1"/>
</dbReference>
<evidence type="ECO:0000259" key="1">
    <source>
        <dbReference type="PROSITE" id="PS51186"/>
    </source>
</evidence>
<dbReference type="PROSITE" id="PS51186">
    <property type="entry name" value="GNAT"/>
    <property type="match status" value="1"/>
</dbReference>
<dbReference type="InterPro" id="IPR051531">
    <property type="entry name" value="N-acetyltransferase"/>
</dbReference>
<keyword evidence="2" id="KW-0808">Transferase</keyword>
<dbReference type="SUPFAM" id="SSF55729">
    <property type="entry name" value="Acyl-CoA N-acyltransferases (Nat)"/>
    <property type="match status" value="1"/>
</dbReference>
<dbReference type="EMBL" id="CADCVK010000372">
    <property type="protein sequence ID" value="CAA9499937.1"/>
    <property type="molecule type" value="Genomic_DNA"/>
</dbReference>
<protein>
    <submittedName>
        <fullName evidence="2">Acetyltransferase, GNAT family</fullName>
    </submittedName>
</protein>